<evidence type="ECO:0000256" key="6">
    <source>
        <dbReference type="ARBA" id="ARBA00022989"/>
    </source>
</evidence>
<feature type="transmembrane region" description="Helical" evidence="9">
    <location>
        <begin position="228"/>
        <end position="252"/>
    </location>
</feature>
<keyword evidence="6 9" id="KW-1133">Transmembrane helix</keyword>
<comment type="similarity">
    <text evidence="2">Belongs to the autoinducer-2 exporter (AI-2E) (TC 2.A.86) family.</text>
</comment>
<dbReference type="EMBL" id="CP035493">
    <property type="protein sequence ID" value="QAY71187.1"/>
    <property type="molecule type" value="Genomic_DNA"/>
</dbReference>
<evidence type="ECO:0000256" key="3">
    <source>
        <dbReference type="ARBA" id="ARBA00022448"/>
    </source>
</evidence>
<keyword evidence="3" id="KW-0813">Transport</keyword>
<feature type="transmembrane region" description="Helical" evidence="9">
    <location>
        <begin position="323"/>
        <end position="344"/>
    </location>
</feature>
<evidence type="ECO:0000256" key="4">
    <source>
        <dbReference type="ARBA" id="ARBA00022475"/>
    </source>
</evidence>
<evidence type="ECO:0000313" key="11">
    <source>
        <dbReference type="Proteomes" id="UP000292118"/>
    </source>
</evidence>
<dbReference type="Pfam" id="PF01594">
    <property type="entry name" value="AI-2E_transport"/>
    <property type="match status" value="1"/>
</dbReference>
<keyword evidence="7 9" id="KW-0472">Membrane</keyword>
<dbReference type="PANTHER" id="PTHR21716:SF53">
    <property type="entry name" value="PERMEASE PERM-RELATED"/>
    <property type="match status" value="1"/>
</dbReference>
<evidence type="ECO:0000313" key="10">
    <source>
        <dbReference type="EMBL" id="QAY71187.1"/>
    </source>
</evidence>
<dbReference type="Proteomes" id="UP000292118">
    <property type="component" value="Chromosome"/>
</dbReference>
<dbReference type="AlphaFoldDB" id="A0A4P6FCB7"/>
<evidence type="ECO:0000256" key="2">
    <source>
        <dbReference type="ARBA" id="ARBA00009773"/>
    </source>
</evidence>
<protein>
    <submittedName>
        <fullName evidence="10">AI-2E family transporter</fullName>
    </submittedName>
</protein>
<keyword evidence="5 9" id="KW-0812">Transmembrane</keyword>
<dbReference type="PANTHER" id="PTHR21716">
    <property type="entry name" value="TRANSMEMBRANE PROTEIN"/>
    <property type="match status" value="1"/>
</dbReference>
<comment type="subcellular location">
    <subcellularLocation>
        <location evidence="1">Cell membrane</location>
        <topology evidence="1">Multi-pass membrane protein</topology>
    </subcellularLocation>
</comment>
<accession>A0A4P6FCB7</accession>
<keyword evidence="4" id="KW-1003">Cell membrane</keyword>
<keyword evidence="11" id="KW-1185">Reference proteome</keyword>
<organism evidence="10 11">
    <name type="scientific">Xylanimonas protaetiae</name>
    <dbReference type="NCBI Taxonomy" id="2509457"/>
    <lineage>
        <taxon>Bacteria</taxon>
        <taxon>Bacillati</taxon>
        <taxon>Actinomycetota</taxon>
        <taxon>Actinomycetes</taxon>
        <taxon>Micrococcales</taxon>
        <taxon>Promicromonosporaceae</taxon>
        <taxon>Xylanimonas</taxon>
    </lineage>
</organism>
<dbReference type="InterPro" id="IPR002549">
    <property type="entry name" value="AI-2E-like"/>
</dbReference>
<gene>
    <name evidence="10" type="ORF">ET471_15040</name>
</gene>
<dbReference type="GO" id="GO:0005886">
    <property type="term" value="C:plasma membrane"/>
    <property type="evidence" value="ECO:0007669"/>
    <property type="project" value="UniProtKB-SubCell"/>
</dbReference>
<evidence type="ECO:0000256" key="9">
    <source>
        <dbReference type="SAM" id="Phobius"/>
    </source>
</evidence>
<sequence>MMLPTDPRRAVPDHVPETARPLGDRVLRLGRIAWAVVGIAAAGLVVYTAASTLSGVVVPLVVAAVLGILLQPAVDRLERAGLRRGLGAAAVLVVLAAVLGVAVWVTVVGVVEQSTEIADRLTRGLATLQEELAGTSLDVSGIDLGSATSALSGGLASLFGSVFSSAAAFLVGTFVAVFFLFYVMADWPRIEAFVARYASLGATSGRDVVDQATTTLRRYFGAMSVSNLLAAALIAVAAVVLGVPLAVSIALVTFVTSYVPFLGAIFSGAFAVLIALGSRGPTEALVLLGVILVMQNVVQTLVLTKLSSDRLRLHPIVNLGSTVVGTVLAGLLGAMLSAPVTVMLRDVVGHLRRRPDHDDAPGPSGADAPSDPPDQAPARDGAPRSEG</sequence>
<evidence type="ECO:0000256" key="8">
    <source>
        <dbReference type="SAM" id="MobiDB-lite"/>
    </source>
</evidence>
<feature type="transmembrane region" description="Helical" evidence="9">
    <location>
        <begin position="258"/>
        <end position="277"/>
    </location>
</feature>
<feature type="region of interest" description="Disordered" evidence="8">
    <location>
        <begin position="353"/>
        <end position="387"/>
    </location>
</feature>
<evidence type="ECO:0000256" key="1">
    <source>
        <dbReference type="ARBA" id="ARBA00004651"/>
    </source>
</evidence>
<feature type="transmembrane region" description="Helical" evidence="9">
    <location>
        <begin position="158"/>
        <end position="183"/>
    </location>
</feature>
<feature type="transmembrane region" description="Helical" evidence="9">
    <location>
        <begin position="56"/>
        <end position="74"/>
    </location>
</feature>
<feature type="transmembrane region" description="Helical" evidence="9">
    <location>
        <begin position="284"/>
        <end position="303"/>
    </location>
</feature>
<name>A0A4P6FCB7_9MICO</name>
<dbReference type="OrthoDB" id="9784366at2"/>
<feature type="transmembrane region" description="Helical" evidence="9">
    <location>
        <begin position="86"/>
        <end position="111"/>
    </location>
</feature>
<proteinExistence type="inferred from homology"/>
<evidence type="ECO:0000256" key="5">
    <source>
        <dbReference type="ARBA" id="ARBA00022692"/>
    </source>
</evidence>
<reference evidence="10 11" key="1">
    <citation type="submission" date="2019-01" db="EMBL/GenBank/DDBJ databases">
        <title>Genome sequencing of strain FW10M-9.</title>
        <authorList>
            <person name="Heo J."/>
            <person name="Kim S.-J."/>
            <person name="Kim J.-S."/>
            <person name="Hong S.-B."/>
            <person name="Kwon S.-W."/>
        </authorList>
    </citation>
    <scope>NUCLEOTIDE SEQUENCE [LARGE SCALE GENOMIC DNA]</scope>
    <source>
        <strain evidence="10 11">FW10M-9</strain>
    </source>
</reference>
<feature type="transmembrane region" description="Helical" evidence="9">
    <location>
        <begin position="32"/>
        <end position="50"/>
    </location>
</feature>
<dbReference type="KEGG" id="xya:ET471_15040"/>
<evidence type="ECO:0000256" key="7">
    <source>
        <dbReference type="ARBA" id="ARBA00023136"/>
    </source>
</evidence>